<dbReference type="Proteomes" id="UP000014137">
    <property type="component" value="Unassembled WGS sequence"/>
</dbReference>
<proteinExistence type="predicted"/>
<dbReference type="InterPro" id="IPR018541">
    <property type="entry name" value="Ftsk_gamma"/>
</dbReference>
<dbReference type="EMBL" id="ANMG01000085">
    <property type="protein sequence ID" value="EMD22896.1"/>
    <property type="molecule type" value="Genomic_DNA"/>
</dbReference>
<dbReference type="SUPFAM" id="SSF46785">
    <property type="entry name" value="Winged helix' DNA-binding domain"/>
    <property type="match status" value="1"/>
</dbReference>
<comment type="caution">
    <text evidence="3">The sequence shown here is derived from an EMBL/GenBank/DDBJ whole genome shotgun (WGS) entry which is preliminary data.</text>
</comment>
<evidence type="ECO:0000256" key="1">
    <source>
        <dbReference type="SAM" id="MobiDB-lite"/>
    </source>
</evidence>
<dbReference type="InterPro" id="IPR036388">
    <property type="entry name" value="WH-like_DNA-bd_sf"/>
</dbReference>
<feature type="region of interest" description="Disordered" evidence="1">
    <location>
        <begin position="201"/>
        <end position="220"/>
    </location>
</feature>
<protein>
    <recommendedName>
        <fullName evidence="2">FtsK gamma domain-containing protein</fullName>
    </recommendedName>
</protein>
<dbReference type="SMART" id="SM00843">
    <property type="entry name" value="Ftsk_gamma"/>
    <property type="match status" value="1"/>
</dbReference>
<dbReference type="AlphaFoldDB" id="M2Q897"/>
<reference evidence="3 4" key="1">
    <citation type="submission" date="2012-10" db="EMBL/GenBank/DDBJ databases">
        <title>Genome assembly of Amycolatopsis azurea DSM 43854.</title>
        <authorList>
            <person name="Khatri I."/>
            <person name="Kaur I."/>
            <person name="Subramanian S."/>
            <person name="Mayilraj S."/>
        </authorList>
    </citation>
    <scope>NUCLEOTIDE SEQUENCE [LARGE SCALE GENOMIC DNA]</scope>
    <source>
        <strain evidence="3 4">DSM 43854</strain>
    </source>
</reference>
<name>M2Q897_9PSEU</name>
<dbReference type="InterPro" id="IPR036390">
    <property type="entry name" value="WH_DNA-bd_sf"/>
</dbReference>
<gene>
    <name evidence="3" type="ORF">C791_7896</name>
</gene>
<sequence length="220" mass="23283">MSVSLSGKLPKDDKNGLGRISATLVEDSASTHLIVAVVNCATVTTNMDTGEVIPTARIVAVEAFPGSSADAKQLRRVWREAYEQRTGQQQALPFEKTVTAPADAAGDLLRDGAGVVVTFPGPNSSRTPDEVDLICQAADLVITANLASVSMLARKLRIGREAAERLMQELRRRGVVGDAEGSKEPPVIVEAADLPAIVEAIRGPRADEDQADDATDPDQT</sequence>
<dbReference type="PATRIC" id="fig|1238180.3.peg.7370"/>
<accession>M2Q897</accession>
<evidence type="ECO:0000259" key="2">
    <source>
        <dbReference type="SMART" id="SM00843"/>
    </source>
</evidence>
<evidence type="ECO:0000313" key="3">
    <source>
        <dbReference type="EMBL" id="EMD22896.1"/>
    </source>
</evidence>
<dbReference type="Pfam" id="PF09397">
    <property type="entry name" value="FtsK_gamma"/>
    <property type="match status" value="1"/>
</dbReference>
<dbReference type="Gene3D" id="1.10.10.10">
    <property type="entry name" value="Winged helix-like DNA-binding domain superfamily/Winged helix DNA-binding domain"/>
    <property type="match status" value="1"/>
</dbReference>
<feature type="domain" description="FtsK gamma" evidence="2">
    <location>
        <begin position="128"/>
        <end position="192"/>
    </location>
</feature>
<organism evidence="3 4">
    <name type="scientific">Amycolatopsis azurea DSM 43854</name>
    <dbReference type="NCBI Taxonomy" id="1238180"/>
    <lineage>
        <taxon>Bacteria</taxon>
        <taxon>Bacillati</taxon>
        <taxon>Actinomycetota</taxon>
        <taxon>Actinomycetes</taxon>
        <taxon>Pseudonocardiales</taxon>
        <taxon>Pseudonocardiaceae</taxon>
        <taxon>Amycolatopsis</taxon>
    </lineage>
</organism>
<dbReference type="RefSeq" id="WP_005166336.1">
    <property type="nucleotide sequence ID" value="NZ_ANMG01000085.1"/>
</dbReference>
<feature type="compositionally biased region" description="Acidic residues" evidence="1">
    <location>
        <begin position="209"/>
        <end position="220"/>
    </location>
</feature>
<dbReference type="OrthoDB" id="5120385at2"/>
<evidence type="ECO:0000313" key="4">
    <source>
        <dbReference type="Proteomes" id="UP000014137"/>
    </source>
</evidence>